<dbReference type="Proteomes" id="UP000008311">
    <property type="component" value="Unassembled WGS sequence"/>
</dbReference>
<feature type="compositionally biased region" description="Basic residues" evidence="1">
    <location>
        <begin position="453"/>
        <end position="462"/>
    </location>
</feature>
<feature type="region of interest" description="Disordered" evidence="1">
    <location>
        <begin position="175"/>
        <end position="236"/>
    </location>
</feature>
<feature type="region of interest" description="Disordered" evidence="1">
    <location>
        <begin position="452"/>
        <end position="472"/>
    </location>
</feature>
<dbReference type="PANTHER" id="PTHR32246">
    <property type="entry name" value="INGRESSION PROTEIN FIC1"/>
    <property type="match status" value="1"/>
</dbReference>
<dbReference type="KEGG" id="rcu:8265724"/>
<protein>
    <recommendedName>
        <fullName evidence="2">C2 domain-containing protein</fullName>
    </recommendedName>
</protein>
<organism evidence="3 4">
    <name type="scientific">Ricinus communis</name>
    <name type="common">Castor bean</name>
    <dbReference type="NCBI Taxonomy" id="3988"/>
    <lineage>
        <taxon>Eukaryota</taxon>
        <taxon>Viridiplantae</taxon>
        <taxon>Streptophyta</taxon>
        <taxon>Embryophyta</taxon>
        <taxon>Tracheophyta</taxon>
        <taxon>Spermatophyta</taxon>
        <taxon>Magnoliopsida</taxon>
        <taxon>eudicotyledons</taxon>
        <taxon>Gunneridae</taxon>
        <taxon>Pentapetalae</taxon>
        <taxon>rosids</taxon>
        <taxon>fabids</taxon>
        <taxon>Malpighiales</taxon>
        <taxon>Euphorbiaceae</taxon>
        <taxon>Acalyphoideae</taxon>
        <taxon>Acalypheae</taxon>
        <taxon>Ricinus</taxon>
    </lineage>
</organism>
<reference evidence="4" key="1">
    <citation type="journal article" date="2010" name="Nat. Biotechnol.">
        <title>Draft genome sequence of the oilseed species Ricinus communis.</title>
        <authorList>
            <person name="Chan A.P."/>
            <person name="Crabtree J."/>
            <person name="Zhao Q."/>
            <person name="Lorenzi H."/>
            <person name="Orvis J."/>
            <person name="Puiu D."/>
            <person name="Melake-Berhan A."/>
            <person name="Jones K.M."/>
            <person name="Redman J."/>
            <person name="Chen G."/>
            <person name="Cahoon E.B."/>
            <person name="Gedil M."/>
            <person name="Stanke M."/>
            <person name="Haas B.J."/>
            <person name="Wortman J.R."/>
            <person name="Fraser-Liggett C.M."/>
            <person name="Ravel J."/>
            <person name="Rabinowicz P.D."/>
        </authorList>
    </citation>
    <scope>NUCLEOTIDE SEQUENCE [LARGE SCALE GENOMIC DNA]</scope>
    <source>
        <strain evidence="4">cv. Hale</strain>
    </source>
</reference>
<dbReference type="InterPro" id="IPR000008">
    <property type="entry name" value="C2_dom"/>
</dbReference>
<dbReference type="EMBL" id="EQ974090">
    <property type="protein sequence ID" value="EEF34019.1"/>
    <property type="molecule type" value="Genomic_DNA"/>
</dbReference>
<dbReference type="PANTHER" id="PTHR32246:SF143">
    <property type="entry name" value="CALCIUM-DEPENDENT LIPID-BINDING (CALB DOMAIN) FAMILY PROTEIN"/>
    <property type="match status" value="1"/>
</dbReference>
<feature type="region of interest" description="Disordered" evidence="1">
    <location>
        <begin position="294"/>
        <end position="336"/>
    </location>
</feature>
<gene>
    <name evidence="3" type="ORF">RCOM_1217340</name>
</gene>
<feature type="compositionally biased region" description="Polar residues" evidence="1">
    <location>
        <begin position="318"/>
        <end position="327"/>
    </location>
</feature>
<name>B9SQS8_RICCO</name>
<dbReference type="CDD" id="cd04051">
    <property type="entry name" value="C2_SRC2_like"/>
    <property type="match status" value="1"/>
</dbReference>
<keyword evidence="4" id="KW-1185">Reference proteome</keyword>
<proteinExistence type="predicted"/>
<evidence type="ECO:0000259" key="2">
    <source>
        <dbReference type="PROSITE" id="PS50004"/>
    </source>
</evidence>
<evidence type="ECO:0000313" key="4">
    <source>
        <dbReference type="Proteomes" id="UP000008311"/>
    </source>
</evidence>
<dbReference type="GO" id="GO:0006952">
    <property type="term" value="P:defense response"/>
    <property type="evidence" value="ECO:0007669"/>
    <property type="project" value="InterPro"/>
</dbReference>
<feature type="domain" description="C2" evidence="2">
    <location>
        <begin position="1"/>
        <end position="120"/>
    </location>
</feature>
<dbReference type="InterPro" id="IPR035892">
    <property type="entry name" value="C2_domain_sf"/>
</dbReference>
<dbReference type="FunCoup" id="B9SQS8">
    <property type="interactions" value="720"/>
</dbReference>
<dbReference type="Pfam" id="PF00168">
    <property type="entry name" value="C2"/>
    <property type="match status" value="1"/>
</dbReference>
<sequence length="472" mass="52554">MSRPVYSPPFQLLELNVISGQDLAQVSRKMRTYAVAWVHPDRKLSTRVDAQGHNNPTWNDKFVFRVDDEFLYGETSAIMIEIYALHWFRDVHVGTVRVIVGNLIPPAQLYRQHQQHHVQLGMRFVALQVRRHSGRPQGILNIGVALLDTSMRSMPLYSQISASAVGYRHLMGEKGTHTHTHHKSKADDDRSSDNQNQFLLPWIPKPELRRTKSESSSMFGSDMVGKNIKKKTQEKAGSMVSGLEIIKKDNKNYHHNIKKQSSKASSMITGSEIFKKHRNSPHNEPALGALTKSKYGSDISGEAPPCKGPKNGKDRNDVNSLSKSQFGTPKKMNGRTAPLHITESELGPSASEVAAIMVNNKNQYKVEEAESEIMGSWSLESSMEGLQSKLERWRAELPPVYDRSELSSYPISSVAAGGNRHNRRRSDGDGAFSCFGTFCGMECSIVCGGGSSNRKRTGRVKRSPSAGSFSFL</sequence>
<dbReference type="eggNOG" id="ENOG502QRJ2">
    <property type="taxonomic scope" value="Eukaryota"/>
</dbReference>
<dbReference type="AlphaFoldDB" id="B9SQS8"/>
<dbReference type="OrthoDB" id="1909968at2759"/>
<dbReference type="InParanoid" id="B9SQS8"/>
<evidence type="ECO:0000313" key="3">
    <source>
        <dbReference type="EMBL" id="EEF34019.1"/>
    </source>
</evidence>
<evidence type="ECO:0000256" key="1">
    <source>
        <dbReference type="SAM" id="MobiDB-lite"/>
    </source>
</evidence>
<dbReference type="STRING" id="3988.B9SQS8"/>
<dbReference type="SMART" id="SM00239">
    <property type="entry name" value="C2"/>
    <property type="match status" value="1"/>
</dbReference>
<dbReference type="PROSITE" id="PS50004">
    <property type="entry name" value="C2"/>
    <property type="match status" value="1"/>
</dbReference>
<dbReference type="SUPFAM" id="SSF49562">
    <property type="entry name" value="C2 domain (Calcium/lipid-binding domain, CaLB)"/>
    <property type="match status" value="1"/>
</dbReference>
<dbReference type="InterPro" id="IPR044750">
    <property type="entry name" value="C2_SRC2/BAP"/>
</dbReference>
<accession>B9SQS8</accession>
<dbReference type="Gene3D" id="2.60.40.150">
    <property type="entry name" value="C2 domain"/>
    <property type="match status" value="1"/>
</dbReference>